<proteinExistence type="predicted"/>
<comment type="caution">
    <text evidence="1">The sequence shown here is derived from an EMBL/GenBank/DDBJ whole genome shotgun (WGS) entry which is preliminary data.</text>
</comment>
<dbReference type="AlphaFoldDB" id="A0A9J5XSX8"/>
<name>A0A9J5XSX8_SOLCO</name>
<reference evidence="1 2" key="1">
    <citation type="submission" date="2020-09" db="EMBL/GenBank/DDBJ databases">
        <title>De no assembly of potato wild relative species, Solanum commersonii.</title>
        <authorList>
            <person name="Cho K."/>
        </authorList>
    </citation>
    <scope>NUCLEOTIDE SEQUENCE [LARGE SCALE GENOMIC DNA]</scope>
    <source>
        <strain evidence="1">LZ3.2</strain>
        <tissue evidence="1">Leaf</tissue>
    </source>
</reference>
<protein>
    <submittedName>
        <fullName evidence="1">Uncharacterized protein</fullName>
    </submittedName>
</protein>
<dbReference type="EMBL" id="JACXVP010000008">
    <property type="protein sequence ID" value="KAG5590062.1"/>
    <property type="molecule type" value="Genomic_DNA"/>
</dbReference>
<evidence type="ECO:0000313" key="1">
    <source>
        <dbReference type="EMBL" id="KAG5590062.1"/>
    </source>
</evidence>
<feature type="non-terminal residue" evidence="1">
    <location>
        <position position="103"/>
    </location>
</feature>
<organism evidence="1 2">
    <name type="scientific">Solanum commersonii</name>
    <name type="common">Commerson's wild potato</name>
    <name type="synonym">Commerson's nightshade</name>
    <dbReference type="NCBI Taxonomy" id="4109"/>
    <lineage>
        <taxon>Eukaryota</taxon>
        <taxon>Viridiplantae</taxon>
        <taxon>Streptophyta</taxon>
        <taxon>Embryophyta</taxon>
        <taxon>Tracheophyta</taxon>
        <taxon>Spermatophyta</taxon>
        <taxon>Magnoliopsida</taxon>
        <taxon>eudicotyledons</taxon>
        <taxon>Gunneridae</taxon>
        <taxon>Pentapetalae</taxon>
        <taxon>asterids</taxon>
        <taxon>lamiids</taxon>
        <taxon>Solanales</taxon>
        <taxon>Solanaceae</taxon>
        <taxon>Solanoideae</taxon>
        <taxon>Solaneae</taxon>
        <taxon>Solanum</taxon>
    </lineage>
</organism>
<dbReference type="Proteomes" id="UP000824120">
    <property type="component" value="Chromosome 8"/>
</dbReference>
<keyword evidence="2" id="KW-1185">Reference proteome</keyword>
<gene>
    <name evidence="1" type="ORF">H5410_040576</name>
</gene>
<accession>A0A9J5XSX8</accession>
<sequence length="103" mass="11134">MLTHSLGYQSSGLGFATSLSASSHSGPLGGIVLLRRTIRQSADCSFQFLFDPLPSGLHILEQRAESVLSVNRQRFALIFQSTFNSLTQDQKGLSKACNGAECK</sequence>
<evidence type="ECO:0000313" key="2">
    <source>
        <dbReference type="Proteomes" id="UP000824120"/>
    </source>
</evidence>